<organism evidence="1 2">
    <name type="scientific">Mucilaginibacter terrenus</name>
    <dbReference type="NCBI Taxonomy" id="2482727"/>
    <lineage>
        <taxon>Bacteria</taxon>
        <taxon>Pseudomonadati</taxon>
        <taxon>Bacteroidota</taxon>
        <taxon>Sphingobacteriia</taxon>
        <taxon>Sphingobacteriales</taxon>
        <taxon>Sphingobacteriaceae</taxon>
        <taxon>Mucilaginibacter</taxon>
    </lineage>
</organism>
<dbReference type="Proteomes" id="UP000260823">
    <property type="component" value="Unassembled WGS sequence"/>
</dbReference>
<protein>
    <submittedName>
        <fullName evidence="1">Uncharacterized protein</fullName>
    </submittedName>
</protein>
<gene>
    <name evidence="1" type="ORF">DYU05_06115</name>
</gene>
<dbReference type="RefSeq" id="WP_117382074.1">
    <property type="nucleotide sequence ID" value="NZ_QWDE01000001.1"/>
</dbReference>
<evidence type="ECO:0000313" key="2">
    <source>
        <dbReference type="Proteomes" id="UP000260823"/>
    </source>
</evidence>
<evidence type="ECO:0000313" key="1">
    <source>
        <dbReference type="EMBL" id="RFZ85173.1"/>
    </source>
</evidence>
<accession>A0A3E2NVY4</accession>
<keyword evidence="2" id="KW-1185">Reference proteome</keyword>
<sequence>MNAEYDVCVIDGVDHIVSLKDEFTLKVLPPDYEFPGFWENIVSYNYGVEPYNDGSLFPQAEHTLLVTGVDTDYELNNPYLDNSKQWHNAVQFYLHHTYGDIAVIKSSSPIDYEHDVIMDEDDFAEANAFYKEQAEAFLAVKAAKKNKAE</sequence>
<dbReference type="EMBL" id="QWDE01000001">
    <property type="protein sequence ID" value="RFZ85173.1"/>
    <property type="molecule type" value="Genomic_DNA"/>
</dbReference>
<reference evidence="1 2" key="1">
    <citation type="submission" date="2018-08" db="EMBL/GenBank/DDBJ databases">
        <title>Mucilaginibacter terrae sp. nov., isolated from manganese diggings.</title>
        <authorList>
            <person name="Huang Y."/>
            <person name="Zhou Z."/>
        </authorList>
    </citation>
    <scope>NUCLEOTIDE SEQUENCE [LARGE SCALE GENOMIC DNA]</scope>
    <source>
        <strain evidence="1 2">ZH6</strain>
    </source>
</reference>
<comment type="caution">
    <text evidence="1">The sequence shown here is derived from an EMBL/GenBank/DDBJ whole genome shotgun (WGS) entry which is preliminary data.</text>
</comment>
<dbReference type="AlphaFoldDB" id="A0A3E2NVY4"/>
<proteinExistence type="predicted"/>
<name>A0A3E2NVY4_9SPHI</name>